<dbReference type="NCBIfam" id="TIGR00731">
    <property type="entry name" value="bL25_bact_ctc"/>
    <property type="match status" value="1"/>
</dbReference>
<dbReference type="InterPro" id="IPR011035">
    <property type="entry name" value="Ribosomal_bL25/Gln-tRNA_synth"/>
</dbReference>
<comment type="subunit">
    <text evidence="5">Part of the 50S ribosomal subunit; part of the 5S rRNA/L5/L18/L25 subcomplex. Contacts the 5S rRNA. Binds to the 5S rRNA independently of L5 and L18.</text>
</comment>
<accession>A0ABP9A1Z5</accession>
<dbReference type="Gene3D" id="2.40.240.10">
    <property type="entry name" value="Ribosomal Protein L25, Chain P"/>
    <property type="match status" value="1"/>
</dbReference>
<evidence type="ECO:0000256" key="2">
    <source>
        <dbReference type="ARBA" id="ARBA00022884"/>
    </source>
</evidence>
<feature type="domain" description="Large ribosomal subunit protein bL25 L25" evidence="7">
    <location>
        <begin position="7"/>
        <end position="94"/>
    </location>
</feature>
<feature type="compositionally biased region" description="Low complexity" evidence="6">
    <location>
        <begin position="223"/>
        <end position="237"/>
    </location>
</feature>
<comment type="similarity">
    <text evidence="5">Belongs to the bacterial ribosomal protein bL25 family. CTC subfamily.</text>
</comment>
<dbReference type="NCBIfam" id="NF004131">
    <property type="entry name" value="PRK05618.2-1"/>
    <property type="match status" value="1"/>
</dbReference>
<dbReference type="InterPro" id="IPR020057">
    <property type="entry name" value="Ribosomal_bL25_b-dom"/>
</dbReference>
<dbReference type="HAMAP" id="MF_01334">
    <property type="entry name" value="Ribosomal_bL25_CTC"/>
    <property type="match status" value="1"/>
</dbReference>
<evidence type="ECO:0000256" key="1">
    <source>
        <dbReference type="ARBA" id="ARBA00022730"/>
    </source>
</evidence>
<name>A0ABP9A1Z5_9PSEU</name>
<sequence length="237" mass="25050">MADEIRIAAEARTEFGKGAARRTRRAGKVPGVLYGHGTDPVHLSFDTVEFAKVMRENGRNALLTVTGLGGQPPMALAKSIVRDPIKGFFEHVDLVLVRRGEKVQVDVRVVTLGEAASGTLVFQNEDTLTVEADATDIPEEITVVIEDAEIGTQFLAGDIRLPDGAELVSDPELLVVNVTEAPTEEAMEEEIDTEGAGVEEDTPESEADETGESSEAADGDQPAEGSAGSGSESSDES</sequence>
<evidence type="ECO:0000259" key="7">
    <source>
        <dbReference type="Pfam" id="PF01386"/>
    </source>
</evidence>
<evidence type="ECO:0000313" key="10">
    <source>
        <dbReference type="Proteomes" id="UP001500928"/>
    </source>
</evidence>
<keyword evidence="1 5" id="KW-0699">rRNA-binding</keyword>
<dbReference type="Gene3D" id="2.170.120.20">
    <property type="entry name" value="Ribosomal protein L25, beta domain"/>
    <property type="match status" value="1"/>
</dbReference>
<dbReference type="Pfam" id="PF01386">
    <property type="entry name" value="Ribosomal_L25p"/>
    <property type="match status" value="1"/>
</dbReference>
<proteinExistence type="inferred from homology"/>
<dbReference type="InterPro" id="IPR029751">
    <property type="entry name" value="Ribosomal_L25_dom"/>
</dbReference>
<feature type="region of interest" description="Disordered" evidence="6">
    <location>
        <begin position="181"/>
        <end position="237"/>
    </location>
</feature>
<dbReference type="InterPro" id="IPR020056">
    <property type="entry name" value="Rbsml_bL25/Gln-tRNA_synth_N"/>
</dbReference>
<dbReference type="InterPro" id="IPR001021">
    <property type="entry name" value="Ribosomal_bL25_long"/>
</dbReference>
<dbReference type="InterPro" id="IPR020930">
    <property type="entry name" value="Ribosomal_uL5_bac-type"/>
</dbReference>
<dbReference type="PANTHER" id="PTHR33284">
    <property type="entry name" value="RIBOSOMAL PROTEIN L25/GLN-TRNA SYNTHETASE, ANTI-CODON-BINDING DOMAIN-CONTAINING PROTEIN"/>
    <property type="match status" value="1"/>
</dbReference>
<organism evidence="9 10">
    <name type="scientific">Actinomycetospora chlora</name>
    <dbReference type="NCBI Taxonomy" id="663608"/>
    <lineage>
        <taxon>Bacteria</taxon>
        <taxon>Bacillati</taxon>
        <taxon>Actinomycetota</taxon>
        <taxon>Actinomycetes</taxon>
        <taxon>Pseudonocardiales</taxon>
        <taxon>Pseudonocardiaceae</taxon>
        <taxon>Actinomycetospora</taxon>
    </lineage>
</organism>
<evidence type="ECO:0000256" key="3">
    <source>
        <dbReference type="ARBA" id="ARBA00022980"/>
    </source>
</evidence>
<evidence type="ECO:0000256" key="6">
    <source>
        <dbReference type="SAM" id="MobiDB-lite"/>
    </source>
</evidence>
<evidence type="ECO:0000256" key="5">
    <source>
        <dbReference type="HAMAP-Rule" id="MF_01334"/>
    </source>
</evidence>
<dbReference type="SUPFAM" id="SSF50715">
    <property type="entry name" value="Ribosomal protein L25-like"/>
    <property type="match status" value="1"/>
</dbReference>
<keyword evidence="10" id="KW-1185">Reference proteome</keyword>
<gene>
    <name evidence="5" type="primary">rplY</name>
    <name evidence="5" type="synonym">ctc</name>
    <name evidence="9" type="ORF">GCM10023200_00390</name>
</gene>
<feature type="domain" description="Large ribosomal subunit protein bL25 beta" evidence="8">
    <location>
        <begin position="102"/>
        <end position="180"/>
    </location>
</feature>
<comment type="caution">
    <text evidence="9">The sequence shown here is derived from an EMBL/GenBank/DDBJ whole genome shotgun (WGS) entry which is preliminary data.</text>
</comment>
<comment type="function">
    <text evidence="5">This is one of the proteins that binds to the 5S RNA in the ribosome where it forms part of the central protuberance.</text>
</comment>
<reference evidence="10" key="1">
    <citation type="journal article" date="2019" name="Int. J. Syst. Evol. Microbiol.">
        <title>The Global Catalogue of Microorganisms (GCM) 10K type strain sequencing project: providing services to taxonomists for standard genome sequencing and annotation.</title>
        <authorList>
            <consortium name="The Broad Institute Genomics Platform"/>
            <consortium name="The Broad Institute Genome Sequencing Center for Infectious Disease"/>
            <person name="Wu L."/>
            <person name="Ma J."/>
        </authorList>
    </citation>
    <scope>NUCLEOTIDE SEQUENCE [LARGE SCALE GENOMIC DNA]</scope>
    <source>
        <strain evidence="10">JCM 17979</strain>
    </source>
</reference>
<keyword evidence="4 5" id="KW-0687">Ribonucleoprotein</keyword>
<dbReference type="EMBL" id="BAABHO010000001">
    <property type="protein sequence ID" value="GAA4772000.1"/>
    <property type="molecule type" value="Genomic_DNA"/>
</dbReference>
<protein>
    <recommendedName>
        <fullName evidence="5">Large ribosomal subunit protein bL25</fullName>
    </recommendedName>
    <alternativeName>
        <fullName evidence="5">General stress protein CTC</fullName>
    </alternativeName>
</protein>
<dbReference type="Proteomes" id="UP001500928">
    <property type="component" value="Unassembled WGS sequence"/>
</dbReference>
<dbReference type="InterPro" id="IPR037121">
    <property type="entry name" value="Ribosomal_bL25_C"/>
</dbReference>
<dbReference type="GO" id="GO:0005840">
    <property type="term" value="C:ribosome"/>
    <property type="evidence" value="ECO:0007669"/>
    <property type="project" value="UniProtKB-KW"/>
</dbReference>
<dbReference type="CDD" id="cd00495">
    <property type="entry name" value="Ribosomal_L25_TL5_CTC"/>
    <property type="match status" value="1"/>
</dbReference>
<dbReference type="PANTHER" id="PTHR33284:SF1">
    <property type="entry name" value="RIBOSOMAL PROTEIN L25_GLN-TRNA SYNTHETASE, ANTI-CODON-BINDING DOMAIN-CONTAINING PROTEIN"/>
    <property type="match status" value="1"/>
</dbReference>
<feature type="compositionally biased region" description="Acidic residues" evidence="6">
    <location>
        <begin position="182"/>
        <end position="218"/>
    </location>
</feature>
<evidence type="ECO:0000256" key="4">
    <source>
        <dbReference type="ARBA" id="ARBA00023274"/>
    </source>
</evidence>
<evidence type="ECO:0000313" key="9">
    <source>
        <dbReference type="EMBL" id="GAA4772000.1"/>
    </source>
</evidence>
<dbReference type="RefSeq" id="WP_345410102.1">
    <property type="nucleotide sequence ID" value="NZ_BAABHO010000001.1"/>
</dbReference>
<evidence type="ECO:0000259" key="8">
    <source>
        <dbReference type="Pfam" id="PF14693"/>
    </source>
</evidence>
<dbReference type="Pfam" id="PF14693">
    <property type="entry name" value="Ribosomal_TL5_C"/>
    <property type="match status" value="1"/>
</dbReference>
<keyword evidence="2 5" id="KW-0694">RNA-binding</keyword>
<keyword evidence="3 5" id="KW-0689">Ribosomal protein</keyword>